<protein>
    <recommendedName>
        <fullName evidence="4">Serine/threonine protein kinase</fullName>
    </recommendedName>
</protein>
<feature type="compositionally biased region" description="Pro residues" evidence="1">
    <location>
        <begin position="14"/>
        <end position="33"/>
    </location>
</feature>
<feature type="region of interest" description="Disordered" evidence="1">
    <location>
        <begin position="284"/>
        <end position="309"/>
    </location>
</feature>
<reference evidence="3" key="1">
    <citation type="submission" date="2021-01" db="EMBL/GenBank/DDBJ databases">
        <title>Whole genome shotgun sequence of Actinoplanes capillaceus NBRC 16408.</title>
        <authorList>
            <person name="Komaki H."/>
            <person name="Tamura T."/>
        </authorList>
    </citation>
    <scope>NUCLEOTIDE SEQUENCE [LARGE SCALE GENOMIC DNA]</scope>
    <source>
        <strain evidence="3">NBRC 16408</strain>
    </source>
</reference>
<feature type="compositionally biased region" description="Low complexity" evidence="1">
    <location>
        <begin position="1"/>
        <end position="13"/>
    </location>
</feature>
<proteinExistence type="predicted"/>
<sequence>MPVFRAAASDPAAHQPPPPDPASPGPGPAPRPAAGPSSGTTYPNGTHPAAAPSGHTYGSAAAPPGASVHAGGSAHPGPAGGSAPAYPRGSQYGGDQGRPRIPRQHSAPGQNGGAGHPPAQRHPATWPAPDPAASEGPTQPLGTPPPPHPPSPDNPAGKRAGAANEKNEDAQPAKEPKAPAKEPRAKARKTPRRATVALAVLLSLLALAGSVAAVVLAWRTKEAKEEAPPSPAPAQSDGYRVSYAKEPLRIQLACAAVLHLDLDEPRADAAESLADLRYESRCGTQPPQLSLGPGAAGGSRHASADTDAEGCDRAIRTSPLGQGLRLEVAKGTALCVLTAATPAELVLVEIVEVGGSGTAGLRATSWQMPRAR</sequence>
<keyword evidence="2" id="KW-0472">Membrane</keyword>
<evidence type="ECO:0008006" key="4">
    <source>
        <dbReference type="Google" id="ProtNLM"/>
    </source>
</evidence>
<organism evidence="3">
    <name type="scientific">Actinoplanes campanulatus</name>
    <dbReference type="NCBI Taxonomy" id="113559"/>
    <lineage>
        <taxon>Bacteria</taxon>
        <taxon>Bacillati</taxon>
        <taxon>Actinomycetota</taxon>
        <taxon>Actinomycetes</taxon>
        <taxon>Micromonosporales</taxon>
        <taxon>Micromonosporaceae</taxon>
        <taxon>Actinoplanes</taxon>
    </lineage>
</organism>
<accession>A0ABQ3WE87</accession>
<feature type="compositionally biased region" description="Pro residues" evidence="1">
    <location>
        <begin position="142"/>
        <end position="153"/>
    </location>
</feature>
<keyword evidence="2" id="KW-0812">Transmembrane</keyword>
<keyword evidence="2" id="KW-1133">Transmembrane helix</keyword>
<feature type="compositionally biased region" description="Basic and acidic residues" evidence="1">
    <location>
        <begin position="165"/>
        <end position="185"/>
    </location>
</feature>
<feature type="compositionally biased region" description="Low complexity" evidence="1">
    <location>
        <begin position="69"/>
        <end position="85"/>
    </location>
</feature>
<name>A0ABQ3WE87_9ACTN</name>
<dbReference type="EMBL" id="BOMF01000040">
    <property type="protein sequence ID" value="GID44919.1"/>
    <property type="molecule type" value="Genomic_DNA"/>
</dbReference>
<feature type="region of interest" description="Disordered" evidence="1">
    <location>
        <begin position="1"/>
        <end position="192"/>
    </location>
</feature>
<evidence type="ECO:0000313" key="3">
    <source>
        <dbReference type="EMBL" id="GID44919.1"/>
    </source>
</evidence>
<gene>
    <name evidence="3" type="ORF">Aca07nite_21940</name>
</gene>
<evidence type="ECO:0000256" key="1">
    <source>
        <dbReference type="SAM" id="MobiDB-lite"/>
    </source>
</evidence>
<evidence type="ECO:0000256" key="2">
    <source>
        <dbReference type="SAM" id="Phobius"/>
    </source>
</evidence>
<feature type="transmembrane region" description="Helical" evidence="2">
    <location>
        <begin position="194"/>
        <end position="218"/>
    </location>
</feature>
<comment type="caution">
    <text evidence="3">The sequence shown here is derived from an EMBL/GenBank/DDBJ whole genome shotgun (WGS) entry which is preliminary data.</text>
</comment>